<dbReference type="Proteomes" id="UP001212841">
    <property type="component" value="Unassembled WGS sequence"/>
</dbReference>
<evidence type="ECO:0000256" key="4">
    <source>
        <dbReference type="ARBA" id="ARBA00022692"/>
    </source>
</evidence>
<evidence type="ECO:0000256" key="7">
    <source>
        <dbReference type="PIRNR" id="PIRNR010045"/>
    </source>
</evidence>
<gene>
    <name evidence="9" type="primary">EMC3</name>
    <name evidence="9" type="ORF">HK097_001779</name>
</gene>
<reference evidence="9" key="1">
    <citation type="submission" date="2020-05" db="EMBL/GenBank/DDBJ databases">
        <title>Phylogenomic resolution of chytrid fungi.</title>
        <authorList>
            <person name="Stajich J.E."/>
            <person name="Amses K."/>
            <person name="Simmons R."/>
            <person name="Seto K."/>
            <person name="Myers J."/>
            <person name="Bonds A."/>
            <person name="Quandt C.A."/>
            <person name="Barry K."/>
            <person name="Liu P."/>
            <person name="Grigoriev I."/>
            <person name="Longcore J.E."/>
            <person name="James T.Y."/>
        </authorList>
    </citation>
    <scope>NUCLEOTIDE SEQUENCE</scope>
    <source>
        <strain evidence="9">JEL0318</strain>
    </source>
</reference>
<comment type="caution">
    <text evidence="9">The sequence shown here is derived from an EMBL/GenBank/DDBJ whole genome shotgun (WGS) entry which is preliminary data.</text>
</comment>
<comment type="function">
    <text evidence="7">The EMC seems to be required for efficient folding of proteins in the endoplasmic reticulum (ER).</text>
</comment>
<organism evidence="9 10">
    <name type="scientific">Rhizophlyctis rosea</name>
    <dbReference type="NCBI Taxonomy" id="64517"/>
    <lineage>
        <taxon>Eukaryota</taxon>
        <taxon>Fungi</taxon>
        <taxon>Fungi incertae sedis</taxon>
        <taxon>Chytridiomycota</taxon>
        <taxon>Chytridiomycota incertae sedis</taxon>
        <taxon>Chytridiomycetes</taxon>
        <taxon>Rhizophlyctidales</taxon>
        <taxon>Rhizophlyctidaceae</taxon>
        <taxon>Rhizophlyctis</taxon>
    </lineage>
</organism>
<comment type="similarity">
    <text evidence="2 7">Belongs to the EMC3 family.</text>
</comment>
<proteinExistence type="inferred from homology"/>
<evidence type="ECO:0000256" key="6">
    <source>
        <dbReference type="ARBA" id="ARBA00023136"/>
    </source>
</evidence>
<comment type="subcellular location">
    <subcellularLocation>
        <location evidence="1">Membrane</location>
        <topology evidence="1">Multi-pass membrane protein</topology>
    </subcellularLocation>
</comment>
<name>A0AAD5S6A2_9FUNG</name>
<evidence type="ECO:0000313" key="9">
    <source>
        <dbReference type="EMBL" id="KAJ3043262.1"/>
    </source>
</evidence>
<dbReference type="AlphaFoldDB" id="A0AAD5S6A2"/>
<dbReference type="PANTHER" id="PTHR13116:SF5">
    <property type="entry name" value="ER MEMBRANE PROTEIN COMPLEX SUBUNIT 3"/>
    <property type="match status" value="1"/>
</dbReference>
<evidence type="ECO:0000313" key="10">
    <source>
        <dbReference type="Proteomes" id="UP001212841"/>
    </source>
</evidence>
<keyword evidence="10" id="KW-1185">Reference proteome</keyword>
<dbReference type="Pfam" id="PF01956">
    <property type="entry name" value="EMC3_TMCO1"/>
    <property type="match status" value="1"/>
</dbReference>
<dbReference type="PANTHER" id="PTHR13116">
    <property type="entry name" value="ER MEMBRANE PROTEIN COMPLEX SUBUNIT 3"/>
    <property type="match status" value="1"/>
</dbReference>
<sequence>MARESQQIFLDPAIRDWVLIPIMVVMVLVGVLRHHITQLLASKPKTDLKAIRESAALTRSRILRTTGVEIPPTAFAVRRSFLSAAFEKHQYLKNPAIATSQQQANPMGDPKAMEPLMDMMKNNVASIVPQTLIMSWITFFFSGFVLIKLPFPLTLRFKAMLQRGIETSDMDVTWVSSLSWYFLNLFGLKSIYTLILGEGNAAEQGVESMAGGMMPTPTAQPMQQPNEILNMFKNEKDFLDLAVHEWALRGVEERILEKYGVGVAVGGGEKGGKAE</sequence>
<accession>A0AAD5S6A2</accession>
<dbReference type="PIRSF" id="PIRSF010045">
    <property type="entry name" value="DUF850_TM_euk"/>
    <property type="match status" value="1"/>
</dbReference>
<evidence type="ECO:0000256" key="5">
    <source>
        <dbReference type="ARBA" id="ARBA00022989"/>
    </source>
</evidence>
<feature type="transmembrane region" description="Helical" evidence="8">
    <location>
        <begin position="17"/>
        <end position="36"/>
    </location>
</feature>
<evidence type="ECO:0000256" key="1">
    <source>
        <dbReference type="ARBA" id="ARBA00004141"/>
    </source>
</evidence>
<protein>
    <recommendedName>
        <fullName evidence="3 7">ER membrane protein complex subunit 3</fullName>
    </recommendedName>
</protein>
<evidence type="ECO:0000256" key="8">
    <source>
        <dbReference type="SAM" id="Phobius"/>
    </source>
</evidence>
<evidence type="ECO:0000256" key="2">
    <source>
        <dbReference type="ARBA" id="ARBA00005376"/>
    </source>
</evidence>
<dbReference type="GO" id="GO:0072546">
    <property type="term" value="C:EMC complex"/>
    <property type="evidence" value="ECO:0007669"/>
    <property type="project" value="TreeGrafter"/>
</dbReference>
<dbReference type="SMART" id="SM01415">
    <property type="entry name" value="DUF106"/>
    <property type="match status" value="1"/>
</dbReference>
<dbReference type="InterPro" id="IPR008568">
    <property type="entry name" value="EMC3"/>
</dbReference>
<dbReference type="EMBL" id="JADGJD010001367">
    <property type="protein sequence ID" value="KAJ3043262.1"/>
    <property type="molecule type" value="Genomic_DNA"/>
</dbReference>
<keyword evidence="6 8" id="KW-0472">Membrane</keyword>
<feature type="transmembrane region" description="Helical" evidence="8">
    <location>
        <begin position="127"/>
        <end position="147"/>
    </location>
</feature>
<keyword evidence="4 8" id="KW-0812">Transmembrane</keyword>
<evidence type="ECO:0000256" key="3">
    <source>
        <dbReference type="ARBA" id="ARBA00020822"/>
    </source>
</evidence>
<keyword evidence="5 8" id="KW-1133">Transmembrane helix</keyword>
<dbReference type="GO" id="GO:0034975">
    <property type="term" value="P:protein folding in endoplasmic reticulum"/>
    <property type="evidence" value="ECO:0007669"/>
    <property type="project" value="TreeGrafter"/>
</dbReference>
<dbReference type="InterPro" id="IPR002809">
    <property type="entry name" value="EMC3/TMCO1"/>
</dbReference>